<accession>A0A6A3JQ42</accession>
<name>A0A6A3JQ42_9STRA</name>
<dbReference type="EMBL" id="QXFU01001784">
    <property type="protein sequence ID" value="KAE8995578.1"/>
    <property type="molecule type" value="Genomic_DNA"/>
</dbReference>
<dbReference type="SUPFAM" id="SSF51735">
    <property type="entry name" value="NAD(P)-binding Rossmann-fold domains"/>
    <property type="match status" value="1"/>
</dbReference>
<gene>
    <name evidence="4" type="ORF">PR001_g1195</name>
    <name evidence="2" type="ORF">PR001_g19104</name>
    <name evidence="3" type="ORF">PR002_g1285</name>
    <name evidence="1" type="ORF">PR002_g19572</name>
    <name evidence="5" type="ORF">PR003_g20204</name>
</gene>
<dbReference type="Proteomes" id="UP000434957">
    <property type="component" value="Unassembled WGS sequence"/>
</dbReference>
<evidence type="ECO:0000313" key="7">
    <source>
        <dbReference type="Proteomes" id="UP000434957"/>
    </source>
</evidence>
<dbReference type="EMBL" id="QXFV01000036">
    <property type="protein sequence ID" value="KAE9051698.1"/>
    <property type="molecule type" value="Genomic_DNA"/>
</dbReference>
<dbReference type="Proteomes" id="UP000435112">
    <property type="component" value="Unassembled WGS sequence"/>
</dbReference>
<evidence type="ECO:0000313" key="5">
    <source>
        <dbReference type="EMBL" id="KAE9310693.1"/>
    </source>
</evidence>
<evidence type="ECO:0000313" key="6">
    <source>
        <dbReference type="Proteomes" id="UP000429607"/>
    </source>
</evidence>
<reference evidence="6 8" key="1">
    <citation type="submission" date="2018-09" db="EMBL/GenBank/DDBJ databases">
        <title>Genomic investigation of the strawberry pathogen Phytophthora fragariae indicates pathogenicity is determined by transcriptional variation in three key races.</title>
        <authorList>
            <person name="Adams T.M."/>
            <person name="Armitage A.D."/>
            <person name="Sobczyk M.K."/>
            <person name="Bates H.J."/>
            <person name="Dunwell J.M."/>
            <person name="Nellist C.F."/>
            <person name="Harrison R.J."/>
        </authorList>
    </citation>
    <scope>NUCLEOTIDE SEQUENCE [LARGE SCALE GENOMIC DNA]</scope>
    <source>
        <strain evidence="2 6">SCRP249</strain>
        <strain evidence="1 8">SCRP324</strain>
        <strain evidence="5 7">SCRP333</strain>
    </source>
</reference>
<evidence type="ECO:0000313" key="4">
    <source>
        <dbReference type="EMBL" id="KAE9051698.1"/>
    </source>
</evidence>
<dbReference type="Proteomes" id="UP000429607">
    <property type="component" value="Unassembled WGS sequence"/>
</dbReference>
<sequence length="36" mass="4141">ERLLGYKPTTPLAQGLQKTWQWYSEFYNAQPAAVSP</sequence>
<feature type="non-terminal residue" evidence="1">
    <location>
        <position position="1"/>
    </location>
</feature>
<dbReference type="AlphaFoldDB" id="A0A6A3JQ42"/>
<dbReference type="OrthoDB" id="202470at2759"/>
<proteinExistence type="predicted"/>
<evidence type="ECO:0000313" key="3">
    <source>
        <dbReference type="EMBL" id="KAE9047006.1"/>
    </source>
</evidence>
<dbReference type="EMBL" id="QXFT01001773">
    <property type="protein sequence ID" value="KAE9310693.1"/>
    <property type="molecule type" value="Genomic_DNA"/>
</dbReference>
<evidence type="ECO:0000313" key="2">
    <source>
        <dbReference type="EMBL" id="KAE8999264.1"/>
    </source>
</evidence>
<organism evidence="1 8">
    <name type="scientific">Phytophthora rubi</name>
    <dbReference type="NCBI Taxonomy" id="129364"/>
    <lineage>
        <taxon>Eukaryota</taxon>
        <taxon>Sar</taxon>
        <taxon>Stramenopiles</taxon>
        <taxon>Oomycota</taxon>
        <taxon>Peronosporomycetes</taxon>
        <taxon>Peronosporales</taxon>
        <taxon>Peronosporaceae</taxon>
        <taxon>Phytophthora</taxon>
    </lineage>
</organism>
<protein>
    <recommendedName>
        <fullName evidence="9">NAD(P)-binding domain-containing protein</fullName>
    </recommendedName>
</protein>
<dbReference type="InterPro" id="IPR036291">
    <property type="entry name" value="NAD(P)-bd_dom_sf"/>
</dbReference>
<dbReference type="Gene3D" id="3.90.25.10">
    <property type="entry name" value="UDP-galactose 4-epimerase, domain 1"/>
    <property type="match status" value="1"/>
</dbReference>
<evidence type="ECO:0008006" key="9">
    <source>
        <dbReference type="Google" id="ProtNLM"/>
    </source>
</evidence>
<dbReference type="EMBL" id="QXFV01001742">
    <property type="protein sequence ID" value="KAE8999264.1"/>
    <property type="molecule type" value="Genomic_DNA"/>
</dbReference>
<evidence type="ECO:0000313" key="8">
    <source>
        <dbReference type="Proteomes" id="UP000435112"/>
    </source>
</evidence>
<evidence type="ECO:0000313" key="1">
    <source>
        <dbReference type="EMBL" id="KAE8995578.1"/>
    </source>
</evidence>
<comment type="caution">
    <text evidence="1">The sequence shown here is derived from an EMBL/GenBank/DDBJ whole genome shotgun (WGS) entry which is preliminary data.</text>
</comment>
<dbReference type="EMBL" id="QXFU01000037">
    <property type="protein sequence ID" value="KAE9047006.1"/>
    <property type="molecule type" value="Genomic_DNA"/>
</dbReference>
<keyword evidence="7" id="KW-1185">Reference proteome</keyword>